<dbReference type="OrthoDB" id="201362at2759"/>
<evidence type="ECO:0000313" key="12">
    <source>
        <dbReference type="EMBL" id="CAF4496904.1"/>
    </source>
</evidence>
<dbReference type="Proteomes" id="UP000663873">
    <property type="component" value="Unassembled WGS sequence"/>
</dbReference>
<dbReference type="EMBL" id="CAJOBR010000331">
    <property type="protein sequence ID" value="CAF4496904.1"/>
    <property type="molecule type" value="Genomic_DNA"/>
</dbReference>
<evidence type="ECO:0000313" key="4">
    <source>
        <dbReference type="EMBL" id="CAF3348563.1"/>
    </source>
</evidence>
<dbReference type="EMBL" id="CAJNYU010002514">
    <property type="protein sequence ID" value="CAF3560191.1"/>
    <property type="molecule type" value="Genomic_DNA"/>
</dbReference>
<evidence type="ECO:0000313" key="10">
    <source>
        <dbReference type="EMBL" id="CAF4305830.1"/>
    </source>
</evidence>
<dbReference type="EMBL" id="CAJOBQ010000946">
    <property type="protein sequence ID" value="CAF4437698.1"/>
    <property type="molecule type" value="Genomic_DNA"/>
</dbReference>
<evidence type="ECO:0000313" key="15">
    <source>
        <dbReference type="Proteomes" id="UP000663873"/>
    </source>
</evidence>
<reference evidence="8" key="1">
    <citation type="submission" date="2021-02" db="EMBL/GenBank/DDBJ databases">
        <authorList>
            <person name="Nowell W R."/>
        </authorList>
    </citation>
    <scope>NUCLEOTIDE SEQUENCE</scope>
</reference>
<evidence type="ECO:0000313" key="9">
    <source>
        <dbReference type="EMBL" id="CAF4159193.1"/>
    </source>
</evidence>
<dbReference type="GO" id="GO:0034553">
    <property type="term" value="P:mitochondrial respiratory chain complex II assembly"/>
    <property type="evidence" value="ECO:0007669"/>
    <property type="project" value="TreeGrafter"/>
</dbReference>
<dbReference type="PANTHER" id="PTHR28524:SF3">
    <property type="entry name" value="SUCCINATE DEHYDROGENASE ASSEMBLY FACTOR 4, MITOCHONDRIAL"/>
    <property type="match status" value="1"/>
</dbReference>
<dbReference type="EMBL" id="CAJOBO010000885">
    <property type="protein sequence ID" value="CAF4305830.1"/>
    <property type="molecule type" value="Genomic_DNA"/>
</dbReference>
<feature type="region of interest" description="Disordered" evidence="3">
    <location>
        <begin position="37"/>
        <end position="97"/>
    </location>
</feature>
<comment type="caution">
    <text evidence="8">The sequence shown here is derived from an EMBL/GenBank/DDBJ whole genome shotgun (WGS) entry which is preliminary data.</text>
</comment>
<evidence type="ECO:0000313" key="11">
    <source>
        <dbReference type="EMBL" id="CAF4437698.1"/>
    </source>
</evidence>
<sequence>MFVADMLCRLFSTVSYSGYIQRSLIVCQPLRLHSTKNATDNDFKKSPTKSKTPIGKLDEYSHPDVEKYPLKPWPNNINPTTGEVNGPRGPEPTRYGDWERKGKCVDF</sequence>
<evidence type="ECO:0000313" key="5">
    <source>
        <dbReference type="EMBL" id="CAF3371040.1"/>
    </source>
</evidence>
<dbReference type="EMBL" id="CAJOBP010000306">
    <property type="protein sequence ID" value="CAF4159193.1"/>
    <property type="molecule type" value="Genomic_DNA"/>
</dbReference>
<dbReference type="Proteomes" id="UP000663838">
    <property type="component" value="Unassembled WGS sequence"/>
</dbReference>
<dbReference type="Proteomes" id="UP000663833">
    <property type="component" value="Unassembled WGS sequence"/>
</dbReference>
<keyword evidence="15" id="KW-1185">Reference proteome</keyword>
<dbReference type="EMBL" id="CAJNYT010002191">
    <property type="protein sequence ID" value="CAF3454951.1"/>
    <property type="molecule type" value="Genomic_DNA"/>
</dbReference>
<evidence type="ECO:0000313" key="14">
    <source>
        <dbReference type="Proteomes" id="UP000663869"/>
    </source>
</evidence>
<dbReference type="AlphaFoldDB" id="A0A818KVK9"/>
<dbReference type="EMBL" id="CAJOBS010000918">
    <property type="protein sequence ID" value="CAF4660294.1"/>
    <property type="molecule type" value="Genomic_DNA"/>
</dbReference>
<evidence type="ECO:0000256" key="3">
    <source>
        <dbReference type="SAM" id="MobiDB-lite"/>
    </source>
</evidence>
<dbReference type="Proteomes" id="UP000663848">
    <property type="component" value="Unassembled WGS sequence"/>
</dbReference>
<dbReference type="EMBL" id="CAJNYD010001544">
    <property type="protein sequence ID" value="CAF3348563.1"/>
    <property type="molecule type" value="Genomic_DNA"/>
</dbReference>
<dbReference type="Pfam" id="PF07896">
    <property type="entry name" value="DUF1674"/>
    <property type="match status" value="1"/>
</dbReference>
<evidence type="ECO:0000313" key="7">
    <source>
        <dbReference type="EMBL" id="CAF3454951.1"/>
    </source>
</evidence>
<evidence type="ECO:0000313" key="6">
    <source>
        <dbReference type="EMBL" id="CAF3445634.1"/>
    </source>
</evidence>
<dbReference type="PANTHER" id="PTHR28524">
    <property type="entry name" value="SUCCINATE DEHYDROGENASE ASSEMBLY FACTOR 4, MITOCHONDRIAL"/>
    <property type="match status" value="1"/>
</dbReference>
<proteinExistence type="inferred from homology"/>
<dbReference type="Proteomes" id="UP000663872">
    <property type="component" value="Unassembled WGS sequence"/>
</dbReference>
<evidence type="ECO:0000313" key="13">
    <source>
        <dbReference type="EMBL" id="CAF4660294.1"/>
    </source>
</evidence>
<dbReference type="Proteomes" id="UP000663869">
    <property type="component" value="Unassembled WGS sequence"/>
</dbReference>
<comment type="similarity">
    <text evidence="1">Belongs to the SDHAF4 family.</text>
</comment>
<feature type="compositionally biased region" description="Basic and acidic residues" evidence="3">
    <location>
        <begin position="56"/>
        <end position="69"/>
    </location>
</feature>
<dbReference type="Proteomes" id="UP000663825">
    <property type="component" value="Unassembled WGS sequence"/>
</dbReference>
<accession>A0A818KVK9</accession>
<evidence type="ECO:0000256" key="1">
    <source>
        <dbReference type="ARBA" id="ARBA00005701"/>
    </source>
</evidence>
<dbReference type="InterPro" id="IPR012875">
    <property type="entry name" value="SDHF4"/>
</dbReference>
<dbReference type="Proteomes" id="UP000663865">
    <property type="component" value="Unassembled WGS sequence"/>
</dbReference>
<evidence type="ECO:0000313" key="8">
    <source>
        <dbReference type="EMBL" id="CAF3560191.1"/>
    </source>
</evidence>
<gene>
    <name evidence="8" type="ORF">FME351_LOCUS19916</name>
    <name evidence="7" type="ORF">GRG538_LOCUS14510</name>
    <name evidence="10" type="ORF">HFQ381_LOCUS13853</name>
    <name evidence="6" type="ORF">KIK155_LOCUS12003</name>
    <name evidence="4" type="ORF">LUA448_LOCUS12838</name>
    <name evidence="12" type="ORF">QYT958_LOCUS4354</name>
    <name evidence="5" type="ORF">TIS948_LOCUS25061</name>
    <name evidence="13" type="ORF">TOA249_LOCUS14648</name>
    <name evidence="11" type="ORF">TSG867_LOCUS15898</name>
    <name evidence="9" type="ORF">UJA718_LOCUS3952</name>
</gene>
<dbReference type="Proteomes" id="UP000663862">
    <property type="component" value="Unassembled WGS sequence"/>
</dbReference>
<evidence type="ECO:0000256" key="2">
    <source>
        <dbReference type="ARBA" id="ARBA00022170"/>
    </source>
</evidence>
<dbReference type="GO" id="GO:0005739">
    <property type="term" value="C:mitochondrion"/>
    <property type="evidence" value="ECO:0007669"/>
    <property type="project" value="TreeGrafter"/>
</dbReference>
<dbReference type="EMBL" id="CAJNXB010004329">
    <property type="protein sequence ID" value="CAF3371040.1"/>
    <property type="molecule type" value="Genomic_DNA"/>
</dbReference>
<name>A0A818KVK9_9BILA</name>
<protein>
    <recommendedName>
        <fullName evidence="2">Succinate dehydrogenase assembly factor 4, mitochondrial</fullName>
    </recommendedName>
</protein>
<dbReference type="Proteomes" id="UP000663851">
    <property type="component" value="Unassembled WGS sequence"/>
</dbReference>
<organism evidence="8 14">
    <name type="scientific">Rotaria socialis</name>
    <dbReference type="NCBI Taxonomy" id="392032"/>
    <lineage>
        <taxon>Eukaryota</taxon>
        <taxon>Metazoa</taxon>
        <taxon>Spiralia</taxon>
        <taxon>Gnathifera</taxon>
        <taxon>Rotifera</taxon>
        <taxon>Eurotatoria</taxon>
        <taxon>Bdelloidea</taxon>
        <taxon>Philodinida</taxon>
        <taxon>Philodinidae</taxon>
        <taxon>Rotaria</taxon>
    </lineage>
</organism>
<dbReference type="EMBL" id="CAJNYV010001911">
    <property type="protein sequence ID" value="CAF3445634.1"/>
    <property type="molecule type" value="Genomic_DNA"/>
</dbReference>